<dbReference type="RefSeq" id="WP_111902352.1">
    <property type="nucleotide sequence ID" value="NZ_QLNP01000017.1"/>
</dbReference>
<feature type="domain" description="DUF1508" evidence="2">
    <location>
        <begin position="10"/>
        <end position="55"/>
    </location>
</feature>
<feature type="region of interest" description="Disordered" evidence="1">
    <location>
        <begin position="69"/>
        <end position="127"/>
    </location>
</feature>
<protein>
    <recommendedName>
        <fullName evidence="2">DUF1508 domain-containing protein</fullName>
    </recommendedName>
</protein>
<evidence type="ECO:0000259" key="2">
    <source>
        <dbReference type="Pfam" id="PF07411"/>
    </source>
</evidence>
<dbReference type="SUPFAM" id="SSF160113">
    <property type="entry name" value="YegP-like"/>
    <property type="match status" value="1"/>
</dbReference>
<sequence length="127" mass="13061">MAGIFEVFVDAESQFRFRLKAPDGSVLAISAPFEDKRAAAAGIADVRECAGTGLITDLSPAAAPVTESAPVQPAVSTPAPVPAQALPGWPDHRRQGFGKKRTPSEASGSPLCRPAAPAEPARWTGAA</sequence>
<dbReference type="EMBL" id="QLNP01000017">
    <property type="protein sequence ID" value="RAM38975.1"/>
    <property type="molecule type" value="Genomic_DNA"/>
</dbReference>
<comment type="caution">
    <text evidence="3">The sequence shown here is derived from an EMBL/GenBank/DDBJ whole genome shotgun (WGS) entry which is preliminary data.</text>
</comment>
<dbReference type="InterPro" id="IPR010879">
    <property type="entry name" value="DUF1508"/>
</dbReference>
<dbReference type="Pfam" id="PF07411">
    <property type="entry name" value="DUF1508"/>
    <property type="match status" value="1"/>
</dbReference>
<evidence type="ECO:0000256" key="1">
    <source>
        <dbReference type="SAM" id="MobiDB-lite"/>
    </source>
</evidence>
<dbReference type="Gene3D" id="2.30.29.80">
    <property type="match status" value="1"/>
</dbReference>
<dbReference type="Proteomes" id="UP000249166">
    <property type="component" value="Unassembled WGS sequence"/>
</dbReference>
<dbReference type="OrthoDB" id="9802792at2"/>
<accession>A0A328HNL4</accession>
<organism evidence="3 4">
    <name type="scientific">Arthrobacter globiformis</name>
    <dbReference type="NCBI Taxonomy" id="1665"/>
    <lineage>
        <taxon>Bacteria</taxon>
        <taxon>Bacillati</taxon>
        <taxon>Actinomycetota</taxon>
        <taxon>Actinomycetes</taxon>
        <taxon>Micrococcales</taxon>
        <taxon>Micrococcaceae</taxon>
        <taxon>Arthrobacter</taxon>
    </lineage>
</organism>
<dbReference type="AlphaFoldDB" id="A0A328HNL4"/>
<gene>
    <name evidence="3" type="ORF">DBZ45_02235</name>
</gene>
<dbReference type="InterPro" id="IPR036913">
    <property type="entry name" value="YegP-like_sf"/>
</dbReference>
<evidence type="ECO:0000313" key="4">
    <source>
        <dbReference type="Proteomes" id="UP000249166"/>
    </source>
</evidence>
<evidence type="ECO:0000313" key="3">
    <source>
        <dbReference type="EMBL" id="RAM38975.1"/>
    </source>
</evidence>
<name>A0A328HNL4_ARTGO</name>
<reference evidence="3 4" key="1">
    <citation type="submission" date="2018-04" db="EMBL/GenBank/DDBJ databases">
        <title>Bacteria isolated from cave deposits of Manipur.</title>
        <authorList>
            <person name="Sahoo D."/>
            <person name="Sarangthem I."/>
            <person name="Nandeibam J."/>
        </authorList>
    </citation>
    <scope>NUCLEOTIDE SEQUENCE [LARGE SCALE GENOMIC DNA]</scope>
    <source>
        <strain evidence="4">mrc11</strain>
    </source>
</reference>
<proteinExistence type="predicted"/>